<accession>A0A0H5QXM7</accession>
<sequence>MRKHLSIAHPESSFDGNHLRQTHVQTIFKGSKLPTHNISALNEIFKTGTKTSFFAVNPFEPLLRHDDLDVNDVAAAFDALNLANQNVQSSARLDERCRHPFFMATNWDRKIEIEFGLFEPKTLLSNLKCENSWRLSHPLTIRILLRTLSLTPALIILTLCTSCFH</sequence>
<dbReference type="EMBL" id="HACM01006258">
    <property type="protein sequence ID" value="CRZ06700.1"/>
    <property type="molecule type" value="Transcribed_RNA"/>
</dbReference>
<name>A0A0H5QXM7_9EUKA</name>
<protein>
    <submittedName>
        <fullName evidence="1">Uncharacterized protein</fullName>
    </submittedName>
</protein>
<proteinExistence type="predicted"/>
<reference evidence="1" key="1">
    <citation type="submission" date="2015-04" db="EMBL/GenBank/DDBJ databases">
        <title>The genome sequence of the plant pathogenic Rhizarian Plasmodiophora brassicae reveals insights in its biotrophic life cycle and the origin of chitin synthesis.</title>
        <authorList>
            <person name="Schwelm A."/>
            <person name="Fogelqvist J."/>
            <person name="Knaust A."/>
            <person name="Julke S."/>
            <person name="Lilja T."/>
            <person name="Dhandapani V."/>
            <person name="Bonilla-Rosso G."/>
            <person name="Karlsson M."/>
            <person name="Shevchenko A."/>
            <person name="Choi S.R."/>
            <person name="Kim H.G."/>
            <person name="Park J.Y."/>
            <person name="Lim Y.P."/>
            <person name="Ludwig-Muller J."/>
            <person name="Dixelius C."/>
        </authorList>
    </citation>
    <scope>NUCLEOTIDE SEQUENCE</scope>
    <source>
        <tissue evidence="1">Potato root galls</tissue>
    </source>
</reference>
<organism evidence="1">
    <name type="scientific">Spongospora subterranea</name>
    <dbReference type="NCBI Taxonomy" id="70186"/>
    <lineage>
        <taxon>Eukaryota</taxon>
        <taxon>Sar</taxon>
        <taxon>Rhizaria</taxon>
        <taxon>Endomyxa</taxon>
        <taxon>Phytomyxea</taxon>
        <taxon>Plasmodiophorida</taxon>
        <taxon>Plasmodiophoridae</taxon>
        <taxon>Spongospora</taxon>
    </lineage>
</organism>
<dbReference type="AlphaFoldDB" id="A0A0H5QXM7"/>
<evidence type="ECO:0000313" key="1">
    <source>
        <dbReference type="EMBL" id="CRZ06700.1"/>
    </source>
</evidence>